<reference evidence="1" key="3">
    <citation type="submission" date="2023-05" db="EMBL/GenBank/DDBJ databases">
        <authorList>
            <person name="Smith C.H."/>
        </authorList>
    </citation>
    <scope>NUCLEOTIDE SEQUENCE</scope>
    <source>
        <strain evidence="1">CHS0354</strain>
        <tissue evidence="1">Mantle</tissue>
    </source>
</reference>
<evidence type="ECO:0000313" key="2">
    <source>
        <dbReference type="Proteomes" id="UP001195483"/>
    </source>
</evidence>
<protein>
    <submittedName>
        <fullName evidence="1">Uncharacterized protein</fullName>
    </submittedName>
</protein>
<name>A0AAE0VW88_9BIVA</name>
<reference evidence="1" key="2">
    <citation type="journal article" date="2021" name="Genome Biol. Evol.">
        <title>Developing a high-quality reference genome for a parasitic bivalve with doubly uniparental inheritance (Bivalvia: Unionida).</title>
        <authorList>
            <person name="Smith C.H."/>
        </authorList>
    </citation>
    <scope>NUCLEOTIDE SEQUENCE</scope>
    <source>
        <strain evidence="1">CHS0354</strain>
        <tissue evidence="1">Mantle</tissue>
    </source>
</reference>
<sequence length="56" mass="6084">MYSPADWEHSAAGWAHTILHTGQTITCRLDTFSPAGCTHIPLQAGHINPRSLQTGQ</sequence>
<reference evidence="1" key="1">
    <citation type="journal article" date="2021" name="Genome Biol. Evol.">
        <title>A High-Quality Reference Genome for a Parasitic Bivalve with Doubly Uniparental Inheritance (Bivalvia: Unionida).</title>
        <authorList>
            <person name="Smith C.H."/>
        </authorList>
    </citation>
    <scope>NUCLEOTIDE SEQUENCE</scope>
    <source>
        <strain evidence="1">CHS0354</strain>
    </source>
</reference>
<proteinExistence type="predicted"/>
<keyword evidence="2" id="KW-1185">Reference proteome</keyword>
<accession>A0AAE0VW88</accession>
<evidence type="ECO:0000313" key="1">
    <source>
        <dbReference type="EMBL" id="KAK3592319.1"/>
    </source>
</evidence>
<dbReference type="EMBL" id="JAEAOA010000091">
    <property type="protein sequence ID" value="KAK3592319.1"/>
    <property type="molecule type" value="Genomic_DNA"/>
</dbReference>
<dbReference type="Proteomes" id="UP001195483">
    <property type="component" value="Unassembled WGS sequence"/>
</dbReference>
<gene>
    <name evidence="1" type="ORF">CHS0354_000875</name>
</gene>
<feature type="non-terminal residue" evidence="1">
    <location>
        <position position="56"/>
    </location>
</feature>
<dbReference type="AlphaFoldDB" id="A0AAE0VW88"/>
<organism evidence="1 2">
    <name type="scientific">Potamilus streckersoni</name>
    <dbReference type="NCBI Taxonomy" id="2493646"/>
    <lineage>
        <taxon>Eukaryota</taxon>
        <taxon>Metazoa</taxon>
        <taxon>Spiralia</taxon>
        <taxon>Lophotrochozoa</taxon>
        <taxon>Mollusca</taxon>
        <taxon>Bivalvia</taxon>
        <taxon>Autobranchia</taxon>
        <taxon>Heteroconchia</taxon>
        <taxon>Palaeoheterodonta</taxon>
        <taxon>Unionida</taxon>
        <taxon>Unionoidea</taxon>
        <taxon>Unionidae</taxon>
        <taxon>Ambleminae</taxon>
        <taxon>Lampsilini</taxon>
        <taxon>Potamilus</taxon>
    </lineage>
</organism>
<comment type="caution">
    <text evidence="1">The sequence shown here is derived from an EMBL/GenBank/DDBJ whole genome shotgun (WGS) entry which is preliminary data.</text>
</comment>